<keyword evidence="3" id="KW-1185">Reference proteome</keyword>
<dbReference type="InterPro" id="IPR012296">
    <property type="entry name" value="Nuclease_put_TT1808"/>
</dbReference>
<evidence type="ECO:0000313" key="2">
    <source>
        <dbReference type="EMBL" id="OKH23678.1"/>
    </source>
</evidence>
<dbReference type="PANTHER" id="PTHR47152:SF1">
    <property type="entry name" value="SLL1186 PROTEIN"/>
    <property type="match status" value="1"/>
</dbReference>
<dbReference type="OrthoDB" id="5768410at2"/>
<organism evidence="2 3">
    <name type="scientific">Chroogloeocystis siderophila 5.2 s.c.1</name>
    <dbReference type="NCBI Taxonomy" id="247279"/>
    <lineage>
        <taxon>Bacteria</taxon>
        <taxon>Bacillati</taxon>
        <taxon>Cyanobacteriota</taxon>
        <taxon>Cyanophyceae</taxon>
        <taxon>Oscillatoriophycideae</taxon>
        <taxon>Chroococcales</taxon>
        <taxon>Chroococcaceae</taxon>
        <taxon>Chroogloeocystis</taxon>
    </lineage>
</organism>
<dbReference type="Gene3D" id="3.90.1570.10">
    <property type="entry name" value="tt1808, chain A"/>
    <property type="match status" value="1"/>
</dbReference>
<accession>A0A1U7HJG7</accession>
<dbReference type="PANTHER" id="PTHR47152">
    <property type="entry name" value="SLR2084 PROTEIN-RELATED"/>
    <property type="match status" value="1"/>
</dbReference>
<dbReference type="Pfam" id="PF05685">
    <property type="entry name" value="Uma2"/>
    <property type="match status" value="1"/>
</dbReference>
<evidence type="ECO:0000313" key="3">
    <source>
        <dbReference type="Proteomes" id="UP000185984"/>
    </source>
</evidence>
<name>A0A1U7HJG7_9CHRO</name>
<dbReference type="SUPFAM" id="SSF52980">
    <property type="entry name" value="Restriction endonuclease-like"/>
    <property type="match status" value="1"/>
</dbReference>
<dbReference type="Proteomes" id="UP000185984">
    <property type="component" value="Unassembled WGS sequence"/>
</dbReference>
<proteinExistence type="predicted"/>
<evidence type="ECO:0000259" key="1">
    <source>
        <dbReference type="Pfam" id="PF05685"/>
    </source>
</evidence>
<dbReference type="InterPro" id="IPR008538">
    <property type="entry name" value="Uma2"/>
</dbReference>
<feature type="domain" description="Putative restriction endonuclease" evidence="1">
    <location>
        <begin position="24"/>
        <end position="176"/>
    </location>
</feature>
<dbReference type="STRING" id="247279.NIES1031_17760"/>
<dbReference type="RefSeq" id="WP_073550835.1">
    <property type="nucleotide sequence ID" value="NZ_CAWMVK010000007.1"/>
</dbReference>
<protein>
    <recommendedName>
        <fullName evidence="1">Putative restriction endonuclease domain-containing protein</fullName>
    </recommendedName>
</protein>
<reference evidence="2 3" key="1">
    <citation type="submission" date="2016-11" db="EMBL/GenBank/DDBJ databases">
        <title>Draft Genome Sequences of Nine Cyanobacterial Strains from Diverse Habitats.</title>
        <authorList>
            <person name="Zhu T."/>
            <person name="Hou S."/>
            <person name="Lu X."/>
            <person name="Hess W.R."/>
        </authorList>
    </citation>
    <scope>NUCLEOTIDE SEQUENCE [LARGE SCALE GENOMIC DNA]</scope>
    <source>
        <strain evidence="2 3">5.2 s.c.1</strain>
    </source>
</reference>
<dbReference type="CDD" id="cd06260">
    <property type="entry name" value="DUF820-like"/>
    <property type="match status" value="1"/>
</dbReference>
<gene>
    <name evidence="2" type="ORF">NIES1031_17760</name>
</gene>
<comment type="caution">
    <text evidence="2">The sequence shown here is derived from an EMBL/GenBank/DDBJ whole genome shotgun (WGS) entry which is preliminary data.</text>
</comment>
<dbReference type="InterPro" id="IPR011335">
    <property type="entry name" value="Restrct_endonuc-II-like"/>
</dbReference>
<sequence length="218" mass="25144">MVMLQLSQIDVSPGQRIVLQNVNWQQFEEILEELGEHRGSRVAYSQGTLEIMTPLPEHEVTKGIIGDLVKILLEELEIDCESFGSTTFKRQDMERGVEPDESFYIANHAQMIGRSRIDLTADPPPDLVIEIDVTSKTQMDAYKALKVPELWRFENRQLRIDLLQNNQYIESSISPTFPELPIIKIITEFVEQARSTGRSPALKAFRQWIRQWRAQNSC</sequence>
<dbReference type="EMBL" id="MRCC01000015">
    <property type="protein sequence ID" value="OKH23678.1"/>
    <property type="molecule type" value="Genomic_DNA"/>
</dbReference>
<dbReference type="AlphaFoldDB" id="A0A1U7HJG7"/>